<evidence type="ECO:0000313" key="2">
    <source>
        <dbReference type="Proteomes" id="UP001159405"/>
    </source>
</evidence>
<proteinExistence type="predicted"/>
<dbReference type="Proteomes" id="UP001159405">
    <property type="component" value="Unassembled WGS sequence"/>
</dbReference>
<reference evidence="1 2" key="1">
    <citation type="submission" date="2022-05" db="EMBL/GenBank/DDBJ databases">
        <authorList>
            <consortium name="Genoscope - CEA"/>
            <person name="William W."/>
        </authorList>
    </citation>
    <scope>NUCLEOTIDE SEQUENCE [LARGE SCALE GENOMIC DNA]</scope>
</reference>
<organism evidence="1 2">
    <name type="scientific">Porites lobata</name>
    <dbReference type="NCBI Taxonomy" id="104759"/>
    <lineage>
        <taxon>Eukaryota</taxon>
        <taxon>Metazoa</taxon>
        <taxon>Cnidaria</taxon>
        <taxon>Anthozoa</taxon>
        <taxon>Hexacorallia</taxon>
        <taxon>Scleractinia</taxon>
        <taxon>Fungiina</taxon>
        <taxon>Poritidae</taxon>
        <taxon>Porites</taxon>
    </lineage>
</organism>
<sequence length="227" mass="25715">MVDLIESNWTNPFSSYQPLLSISTGATASPEIERDLSRAYLVGETAYQQFKKERLEPEKLPGKFHHTLKKQKLKTFSDHNKTKKVRQSKGNETVLRADRNLFARMIIIAESRQLQMREVLCHPLGPLPASLATSNGLPRKKNKALLGRELEKLVQPTVVVQTPSAYLVDGMSLIQKLKVDHLTFGEIAEMALSRVLREGEGSSRIDVVFDVYRDLSIKSVERELRSD</sequence>
<keyword evidence="2" id="KW-1185">Reference proteome</keyword>
<gene>
    <name evidence="1" type="ORF">PLOB_00018719</name>
</gene>
<name>A0ABN8NMA2_9CNID</name>
<evidence type="ECO:0000313" key="1">
    <source>
        <dbReference type="EMBL" id="CAH3109580.1"/>
    </source>
</evidence>
<dbReference type="EMBL" id="CALNXK010000022">
    <property type="protein sequence ID" value="CAH3109580.1"/>
    <property type="molecule type" value="Genomic_DNA"/>
</dbReference>
<protein>
    <submittedName>
        <fullName evidence="1">Uncharacterized protein</fullName>
    </submittedName>
</protein>
<dbReference type="PANTHER" id="PTHR46704:SF9">
    <property type="entry name" value="BHLH DOMAIN-CONTAINING PROTEIN"/>
    <property type="match status" value="1"/>
</dbReference>
<accession>A0ABN8NMA2</accession>
<comment type="caution">
    <text evidence="1">The sequence shown here is derived from an EMBL/GenBank/DDBJ whole genome shotgun (WGS) entry which is preliminary data.</text>
</comment>
<dbReference type="PANTHER" id="PTHR46704">
    <property type="entry name" value="CXC DOMAIN-CONTAINING PROTEIN-RELATED"/>
    <property type="match status" value="1"/>
</dbReference>